<evidence type="ECO:0000313" key="3">
    <source>
        <dbReference type="EMBL" id="KAL3871847.1"/>
    </source>
</evidence>
<dbReference type="InterPro" id="IPR000326">
    <property type="entry name" value="PAP2/HPO"/>
</dbReference>
<dbReference type="Pfam" id="PF01569">
    <property type="entry name" value="PAP2"/>
    <property type="match status" value="1"/>
</dbReference>
<dbReference type="SUPFAM" id="SSF48317">
    <property type="entry name" value="Acid phosphatase/Vanadium-dependent haloperoxidase"/>
    <property type="match status" value="1"/>
</dbReference>
<keyword evidence="4" id="KW-1185">Reference proteome</keyword>
<organism evidence="3 4">
    <name type="scientific">Sinanodonta woodiana</name>
    <name type="common">Chinese pond mussel</name>
    <name type="synonym">Anodonta woodiana</name>
    <dbReference type="NCBI Taxonomy" id="1069815"/>
    <lineage>
        <taxon>Eukaryota</taxon>
        <taxon>Metazoa</taxon>
        <taxon>Spiralia</taxon>
        <taxon>Lophotrochozoa</taxon>
        <taxon>Mollusca</taxon>
        <taxon>Bivalvia</taxon>
        <taxon>Autobranchia</taxon>
        <taxon>Heteroconchia</taxon>
        <taxon>Palaeoheterodonta</taxon>
        <taxon>Unionida</taxon>
        <taxon>Unionoidea</taxon>
        <taxon>Unionidae</taxon>
        <taxon>Unioninae</taxon>
        <taxon>Sinanodonta</taxon>
    </lineage>
</organism>
<proteinExistence type="predicted"/>
<evidence type="ECO:0000256" key="1">
    <source>
        <dbReference type="SAM" id="Phobius"/>
    </source>
</evidence>
<dbReference type="CDD" id="cd03391">
    <property type="entry name" value="PAP2_containing_2_like"/>
    <property type="match status" value="1"/>
</dbReference>
<evidence type="ECO:0000313" key="4">
    <source>
        <dbReference type="Proteomes" id="UP001634394"/>
    </source>
</evidence>
<sequence length="224" mass="25776">MSLKQRKSNVKNENYVKKDTEVKENNNVFDTIFSLDERYTRACSVCAQADSPLGYMRPLMKILEISCHGVPWLLGSLALLLSVHRTEHIEILVNLLTALILDLIIIAVVKLLFRRQRPLHNQMDMFATVSIDKYSFPSGHASRAAMLMCFFLVKITDNIYQRILVILWSLVVSSSRVLLGRHHVMDVICGFALGIVEYLLVYNIWIPQSTCVNLLEPYMQYFHL</sequence>
<accession>A0ABD3WD55</accession>
<dbReference type="EMBL" id="JBJQND010000007">
    <property type="protein sequence ID" value="KAL3871847.1"/>
    <property type="molecule type" value="Genomic_DNA"/>
</dbReference>
<dbReference type="Gene3D" id="1.20.144.10">
    <property type="entry name" value="Phosphatidic acid phosphatase type 2/haloperoxidase"/>
    <property type="match status" value="1"/>
</dbReference>
<name>A0ABD3WD55_SINWO</name>
<dbReference type="AlphaFoldDB" id="A0ABD3WD55"/>
<evidence type="ECO:0000259" key="2">
    <source>
        <dbReference type="SMART" id="SM00014"/>
    </source>
</evidence>
<protein>
    <recommendedName>
        <fullName evidence="2">Phosphatidic acid phosphatase type 2/haloperoxidase domain-containing protein</fullName>
    </recommendedName>
</protein>
<comment type="caution">
    <text evidence="3">The sequence shown here is derived from an EMBL/GenBank/DDBJ whole genome shotgun (WGS) entry which is preliminary data.</text>
</comment>
<dbReference type="PANTHER" id="PTHR14969:SF13">
    <property type="entry name" value="AT30094P"/>
    <property type="match status" value="1"/>
</dbReference>
<feature type="transmembrane region" description="Helical" evidence="1">
    <location>
        <begin position="186"/>
        <end position="205"/>
    </location>
</feature>
<dbReference type="InterPro" id="IPR036938">
    <property type="entry name" value="PAP2/HPO_sf"/>
</dbReference>
<reference evidence="3 4" key="1">
    <citation type="submission" date="2024-11" db="EMBL/GenBank/DDBJ databases">
        <title>Chromosome-level genome assembly of the freshwater bivalve Anodonta woodiana.</title>
        <authorList>
            <person name="Chen X."/>
        </authorList>
    </citation>
    <scope>NUCLEOTIDE SEQUENCE [LARGE SCALE GENOMIC DNA]</scope>
    <source>
        <strain evidence="3">MN2024</strain>
        <tissue evidence="3">Gills</tissue>
    </source>
</reference>
<keyword evidence="1" id="KW-1133">Transmembrane helix</keyword>
<feature type="transmembrane region" description="Helical" evidence="1">
    <location>
        <begin position="91"/>
        <end position="113"/>
    </location>
</feature>
<dbReference type="Proteomes" id="UP001634394">
    <property type="component" value="Unassembled WGS sequence"/>
</dbReference>
<feature type="domain" description="Phosphatidic acid phosphatase type 2/haloperoxidase" evidence="2">
    <location>
        <begin position="90"/>
        <end position="202"/>
    </location>
</feature>
<keyword evidence="1" id="KW-0472">Membrane</keyword>
<dbReference type="SMART" id="SM00014">
    <property type="entry name" value="acidPPc"/>
    <property type="match status" value="1"/>
</dbReference>
<dbReference type="PANTHER" id="PTHR14969">
    <property type="entry name" value="SPHINGOSINE-1-PHOSPHATE PHOSPHOHYDROLASE"/>
    <property type="match status" value="1"/>
</dbReference>
<feature type="transmembrane region" description="Helical" evidence="1">
    <location>
        <begin position="159"/>
        <end position="179"/>
    </location>
</feature>
<keyword evidence="1" id="KW-0812">Transmembrane</keyword>
<feature type="transmembrane region" description="Helical" evidence="1">
    <location>
        <begin position="65"/>
        <end position="85"/>
    </location>
</feature>
<gene>
    <name evidence="3" type="ORF">ACJMK2_039819</name>
</gene>